<dbReference type="Pfam" id="PF00483">
    <property type="entry name" value="NTP_transferase"/>
    <property type="match status" value="1"/>
</dbReference>
<keyword evidence="7" id="KW-0460">Magnesium</keyword>
<proteinExistence type="inferred from homology"/>
<dbReference type="Gene3D" id="3.90.550.10">
    <property type="entry name" value="Spore Coat Polysaccharide Biosynthesis Protein SpsA, Chain A"/>
    <property type="match status" value="1"/>
</dbReference>
<dbReference type="SUPFAM" id="SSF53448">
    <property type="entry name" value="Nucleotide-diphospho-sugar transferases"/>
    <property type="match status" value="1"/>
</dbReference>
<dbReference type="Proteomes" id="UP000231569">
    <property type="component" value="Unassembled WGS sequence"/>
</dbReference>
<dbReference type="GO" id="GO:0008879">
    <property type="term" value="F:glucose-1-phosphate thymidylyltransferase activity"/>
    <property type="evidence" value="ECO:0007669"/>
    <property type="project" value="UniProtKB-EC"/>
</dbReference>
<organism evidence="10 11">
    <name type="scientific">Candidatus Roizmanbacteria bacterium CG10_big_fil_rev_8_21_14_0_10_45_7</name>
    <dbReference type="NCBI Taxonomy" id="1974854"/>
    <lineage>
        <taxon>Bacteria</taxon>
        <taxon>Candidatus Roizmaniibacteriota</taxon>
    </lineage>
</organism>
<evidence type="ECO:0000259" key="9">
    <source>
        <dbReference type="Pfam" id="PF00483"/>
    </source>
</evidence>
<evidence type="ECO:0000256" key="8">
    <source>
        <dbReference type="ARBA" id="ARBA00049336"/>
    </source>
</evidence>
<reference evidence="11" key="1">
    <citation type="submission" date="2017-09" db="EMBL/GenBank/DDBJ databases">
        <title>Depth-based differentiation of microbial function through sediment-hosted aquifers and enrichment of novel symbionts in the deep terrestrial subsurface.</title>
        <authorList>
            <person name="Probst A.J."/>
            <person name="Ladd B."/>
            <person name="Jarett J.K."/>
            <person name="Geller-Mcgrath D.E."/>
            <person name="Sieber C.M.K."/>
            <person name="Emerson J.B."/>
            <person name="Anantharaman K."/>
            <person name="Thomas B.C."/>
            <person name="Malmstrom R."/>
            <person name="Stieglmeier M."/>
            <person name="Klingl A."/>
            <person name="Woyke T."/>
            <person name="Ryan C.M."/>
            <person name="Banfield J.F."/>
        </authorList>
    </citation>
    <scope>NUCLEOTIDE SEQUENCE [LARGE SCALE GENOMIC DNA]</scope>
</reference>
<comment type="caution">
    <text evidence="10">The sequence shown here is derived from an EMBL/GenBank/DDBJ whole genome shotgun (WGS) entry which is preliminary data.</text>
</comment>
<comment type="catalytic activity">
    <reaction evidence="8">
        <text>dTTP + alpha-D-glucose 1-phosphate + H(+) = dTDP-alpha-D-glucose + diphosphate</text>
        <dbReference type="Rhea" id="RHEA:15225"/>
        <dbReference type="ChEBI" id="CHEBI:15378"/>
        <dbReference type="ChEBI" id="CHEBI:33019"/>
        <dbReference type="ChEBI" id="CHEBI:37568"/>
        <dbReference type="ChEBI" id="CHEBI:57477"/>
        <dbReference type="ChEBI" id="CHEBI:58601"/>
        <dbReference type="EC" id="2.7.7.24"/>
    </reaction>
</comment>
<evidence type="ECO:0000256" key="3">
    <source>
        <dbReference type="ARBA" id="ARBA00012461"/>
    </source>
</evidence>
<evidence type="ECO:0000313" key="11">
    <source>
        <dbReference type="Proteomes" id="UP000231569"/>
    </source>
</evidence>
<dbReference type="PANTHER" id="PTHR43532">
    <property type="entry name" value="GLUCOSE-1-PHOSPHATE THYMIDYLYLTRANSFERASE"/>
    <property type="match status" value="1"/>
</dbReference>
<evidence type="ECO:0000313" key="10">
    <source>
        <dbReference type="EMBL" id="PJE63926.1"/>
    </source>
</evidence>
<dbReference type="GO" id="GO:0046872">
    <property type="term" value="F:metal ion binding"/>
    <property type="evidence" value="ECO:0007669"/>
    <property type="project" value="UniProtKB-KW"/>
</dbReference>
<evidence type="ECO:0000256" key="7">
    <source>
        <dbReference type="ARBA" id="ARBA00022842"/>
    </source>
</evidence>
<gene>
    <name evidence="10" type="ORF">COU89_00620</name>
</gene>
<dbReference type="InterPro" id="IPR005835">
    <property type="entry name" value="NTP_transferase_dom"/>
</dbReference>
<dbReference type="AlphaFoldDB" id="A0A2M8KVI7"/>
<evidence type="ECO:0000256" key="1">
    <source>
        <dbReference type="ARBA" id="ARBA00001946"/>
    </source>
</evidence>
<accession>A0A2M8KVI7</accession>
<sequence length="229" mass="25650">MKYGSIPAGGLGTRLQPLGFSKELAPVARRAVIEYLIERMILAGITKIFINTAEDKTDLIRYLSTKSPYASHLIFLVRPRRGLLDGIVLPQQFLREDDELYFGLPDTIWYPKDGFAQLDQLKGELVLGLFDTGTPQLFDSVVIDQKNRIQSIEVKVAKPKTKWTWAMGKLTVRVARALKPNPLFGASLHEYCGSNPAYAVELAGSHCLDIGIPADYERAESFIKQHETK</sequence>
<keyword evidence="4" id="KW-0808">Transferase</keyword>
<keyword evidence="6" id="KW-0479">Metal-binding</keyword>
<protein>
    <recommendedName>
        <fullName evidence="3">glucose-1-phosphate thymidylyltransferase</fullName>
        <ecNumber evidence="3">2.7.7.24</ecNumber>
    </recommendedName>
</protein>
<evidence type="ECO:0000256" key="6">
    <source>
        <dbReference type="ARBA" id="ARBA00022723"/>
    </source>
</evidence>
<dbReference type="EMBL" id="PFEE01000013">
    <property type="protein sequence ID" value="PJE63926.1"/>
    <property type="molecule type" value="Genomic_DNA"/>
</dbReference>
<comment type="similarity">
    <text evidence="2">Belongs to the glucose-1-phosphate thymidylyltransferase family.</text>
</comment>
<evidence type="ECO:0000256" key="5">
    <source>
        <dbReference type="ARBA" id="ARBA00022695"/>
    </source>
</evidence>
<evidence type="ECO:0000256" key="4">
    <source>
        <dbReference type="ARBA" id="ARBA00022679"/>
    </source>
</evidence>
<dbReference type="InterPro" id="IPR029044">
    <property type="entry name" value="Nucleotide-diphossugar_trans"/>
</dbReference>
<comment type="cofactor">
    <cofactor evidence="1">
        <name>Mg(2+)</name>
        <dbReference type="ChEBI" id="CHEBI:18420"/>
    </cofactor>
</comment>
<dbReference type="EC" id="2.7.7.24" evidence="3"/>
<name>A0A2M8KVI7_9BACT</name>
<evidence type="ECO:0000256" key="2">
    <source>
        <dbReference type="ARBA" id="ARBA00010480"/>
    </source>
</evidence>
<dbReference type="InterPro" id="IPR005907">
    <property type="entry name" value="G1P_thy_trans_s"/>
</dbReference>
<feature type="domain" description="Nucleotidyl transferase" evidence="9">
    <location>
        <begin position="8"/>
        <end position="224"/>
    </location>
</feature>
<keyword evidence="5" id="KW-0548">Nucleotidyltransferase</keyword>
<dbReference type="PANTHER" id="PTHR43532:SF1">
    <property type="entry name" value="GLUCOSE-1-PHOSPHATE THYMIDYLYLTRANSFERASE 1"/>
    <property type="match status" value="1"/>
</dbReference>